<evidence type="ECO:0000256" key="4">
    <source>
        <dbReference type="ARBA" id="ARBA00023136"/>
    </source>
</evidence>
<comment type="similarity">
    <text evidence="2">Belongs to the nucleoside-specific channel-forming outer membrane porin (Tsx) (TC 1.B.10) family.</text>
</comment>
<proteinExistence type="inferred from homology"/>
<accession>A0A9W6LPH6</accession>
<feature type="chain" id="PRO_5040804024" evidence="6">
    <location>
        <begin position="21"/>
        <end position="287"/>
    </location>
</feature>
<dbReference type="EMBL" id="BSDY01000024">
    <property type="protein sequence ID" value="GLI57768.1"/>
    <property type="molecule type" value="Genomic_DNA"/>
</dbReference>
<reference evidence="7" key="1">
    <citation type="submission" date="2022-12" db="EMBL/GenBank/DDBJ databases">
        <title>Reference genome sequencing for broad-spectrum identification of bacterial and archaeal isolates by mass spectrometry.</title>
        <authorList>
            <person name="Sekiguchi Y."/>
            <person name="Tourlousse D.M."/>
        </authorList>
    </citation>
    <scope>NUCLEOTIDE SEQUENCE</scope>
    <source>
        <strain evidence="7">10succ1</strain>
    </source>
</reference>
<evidence type="ECO:0000256" key="3">
    <source>
        <dbReference type="ARBA" id="ARBA00022729"/>
    </source>
</evidence>
<dbReference type="InterPro" id="IPR003055">
    <property type="entry name" value="Channel_Tsx"/>
</dbReference>
<sequence>MKKFLGLAALLSAVSTGIIAADYTDGDIRKNDYKWIQMGLMHGHNMKGPKSMSDTYFEIELGGRSGFFDFYGYVDILDAFNDGSSDQHNAENFYAELNPRFSIDGMTGRDLSIGPFKEWYIAGWTLAGDGGDGETRGLMRHGIGIGTDVEVPWLGTVGSSLMAVYKAEDYGSNVEGKWDGFTWRNTWFKPLYTFDDGGLIVYQGYLYYSFGSDQDDGVNLDGKTVGRTSDELQMYNGIYYHTERFSIGYGLALYKNMGQFDDGAYGYDNTKNDSTGAGHFFDLKYKF</sequence>
<dbReference type="PRINTS" id="PR01277">
    <property type="entry name" value="CHANNELTSX"/>
</dbReference>
<evidence type="ECO:0000256" key="2">
    <source>
        <dbReference type="ARBA" id="ARBA00008728"/>
    </source>
</evidence>
<dbReference type="InterPro" id="IPR018013">
    <property type="entry name" value="Channel_Tsx-like"/>
</dbReference>
<keyword evidence="4" id="KW-0472">Membrane</keyword>
<keyword evidence="3 6" id="KW-0732">Signal</keyword>
<keyword evidence="8" id="KW-1185">Reference proteome</keyword>
<dbReference type="Pfam" id="PF03502">
    <property type="entry name" value="Channel_Tsx"/>
    <property type="match status" value="1"/>
</dbReference>
<comment type="subcellular location">
    <subcellularLocation>
        <location evidence="1">Cell outer membrane</location>
    </subcellularLocation>
</comment>
<dbReference type="GO" id="GO:0009279">
    <property type="term" value="C:cell outer membrane"/>
    <property type="evidence" value="ECO:0007669"/>
    <property type="project" value="UniProtKB-SubCell"/>
</dbReference>
<dbReference type="SUPFAM" id="SSF111364">
    <property type="entry name" value="Tsx-like channel"/>
    <property type="match status" value="1"/>
</dbReference>
<dbReference type="GO" id="GO:0005337">
    <property type="term" value="F:nucleoside transmembrane transporter activity"/>
    <property type="evidence" value="ECO:0007669"/>
    <property type="project" value="InterPro"/>
</dbReference>
<evidence type="ECO:0000256" key="5">
    <source>
        <dbReference type="ARBA" id="ARBA00023237"/>
    </source>
</evidence>
<keyword evidence="5" id="KW-0998">Cell outer membrane</keyword>
<name>A0A9W6LPH6_9FUSO</name>
<organism evidence="7 8">
    <name type="scientific">Propionigenium maris DSM 9537</name>
    <dbReference type="NCBI Taxonomy" id="1123000"/>
    <lineage>
        <taxon>Bacteria</taxon>
        <taxon>Fusobacteriati</taxon>
        <taxon>Fusobacteriota</taxon>
        <taxon>Fusobacteriia</taxon>
        <taxon>Fusobacteriales</taxon>
        <taxon>Fusobacteriaceae</taxon>
        <taxon>Propionigenium</taxon>
    </lineage>
</organism>
<protein>
    <submittedName>
        <fullName evidence="7">Outer membrane protein</fullName>
    </submittedName>
</protein>
<dbReference type="AlphaFoldDB" id="A0A9W6LPH6"/>
<comment type="caution">
    <text evidence="7">The sequence shown here is derived from an EMBL/GenBank/DDBJ whole genome shotgun (WGS) entry which is preliminary data.</text>
</comment>
<dbReference type="Gene3D" id="2.40.230.20">
    <property type="entry name" value="Nucleoside-specific channel-forming protein, Tsx-like"/>
    <property type="match status" value="1"/>
</dbReference>
<dbReference type="Proteomes" id="UP001144471">
    <property type="component" value="Unassembled WGS sequence"/>
</dbReference>
<gene>
    <name evidence="7" type="ORF">PM10SUCC1_32820</name>
</gene>
<evidence type="ECO:0000313" key="8">
    <source>
        <dbReference type="Proteomes" id="UP001144471"/>
    </source>
</evidence>
<evidence type="ECO:0000256" key="6">
    <source>
        <dbReference type="SAM" id="SignalP"/>
    </source>
</evidence>
<feature type="signal peptide" evidence="6">
    <location>
        <begin position="1"/>
        <end position="20"/>
    </location>
</feature>
<evidence type="ECO:0000256" key="1">
    <source>
        <dbReference type="ARBA" id="ARBA00004442"/>
    </source>
</evidence>
<dbReference type="InterPro" id="IPR036777">
    <property type="entry name" value="Channel_Tsx-like_sf"/>
</dbReference>
<evidence type="ECO:0000313" key="7">
    <source>
        <dbReference type="EMBL" id="GLI57768.1"/>
    </source>
</evidence>
<dbReference type="RefSeq" id="WP_281837444.1">
    <property type="nucleotide sequence ID" value="NZ_BSDY01000024.1"/>
</dbReference>